<comment type="caution">
    <text evidence="14">The sequence shown here is derived from an EMBL/GenBank/DDBJ whole genome shotgun (WGS) entry which is preliminary data.</text>
</comment>
<dbReference type="PANTHER" id="PTHR30069:SF29">
    <property type="entry name" value="HEMOGLOBIN AND HEMOGLOBIN-HAPTOGLOBIN-BINDING PROTEIN 1-RELATED"/>
    <property type="match status" value="1"/>
</dbReference>
<dbReference type="InterPro" id="IPR012910">
    <property type="entry name" value="Plug_dom"/>
</dbReference>
<dbReference type="GO" id="GO:0015344">
    <property type="term" value="F:siderophore uptake transmembrane transporter activity"/>
    <property type="evidence" value="ECO:0007669"/>
    <property type="project" value="TreeGrafter"/>
</dbReference>
<dbReference type="InterPro" id="IPR000531">
    <property type="entry name" value="Beta-barrel_TonB"/>
</dbReference>
<evidence type="ECO:0000313" key="14">
    <source>
        <dbReference type="EMBL" id="MCQ8185971.1"/>
    </source>
</evidence>
<dbReference type="InterPro" id="IPR037066">
    <property type="entry name" value="Plug_dom_sf"/>
</dbReference>
<evidence type="ECO:0000256" key="2">
    <source>
        <dbReference type="ARBA" id="ARBA00022448"/>
    </source>
</evidence>
<dbReference type="AlphaFoldDB" id="A0A9X2RJL0"/>
<evidence type="ECO:0000256" key="1">
    <source>
        <dbReference type="ARBA" id="ARBA00004571"/>
    </source>
</evidence>
<evidence type="ECO:0000256" key="5">
    <source>
        <dbReference type="ARBA" id="ARBA00022729"/>
    </source>
</evidence>
<keyword evidence="2 10" id="KW-0813">Transport</keyword>
<evidence type="ECO:0000256" key="6">
    <source>
        <dbReference type="ARBA" id="ARBA00023077"/>
    </source>
</evidence>
<dbReference type="Gene3D" id="2.170.130.10">
    <property type="entry name" value="TonB-dependent receptor, plug domain"/>
    <property type="match status" value="1"/>
</dbReference>
<evidence type="ECO:0000313" key="15">
    <source>
        <dbReference type="Proteomes" id="UP001142610"/>
    </source>
</evidence>
<organism evidence="14 15">
    <name type="scientific">Parvularcula maris</name>
    <dbReference type="NCBI Taxonomy" id="2965077"/>
    <lineage>
        <taxon>Bacteria</taxon>
        <taxon>Pseudomonadati</taxon>
        <taxon>Pseudomonadota</taxon>
        <taxon>Alphaproteobacteria</taxon>
        <taxon>Parvularculales</taxon>
        <taxon>Parvularculaceae</taxon>
        <taxon>Parvularcula</taxon>
    </lineage>
</organism>
<keyword evidence="6 11" id="KW-0798">TonB box</keyword>
<evidence type="ECO:0000256" key="8">
    <source>
        <dbReference type="ARBA" id="ARBA00023170"/>
    </source>
</evidence>
<keyword evidence="4 10" id="KW-0812">Transmembrane</keyword>
<evidence type="ECO:0000256" key="7">
    <source>
        <dbReference type="ARBA" id="ARBA00023136"/>
    </source>
</evidence>
<name>A0A9X2RJL0_9PROT</name>
<keyword evidence="8 14" id="KW-0675">Receptor</keyword>
<keyword evidence="5" id="KW-0732">Signal</keyword>
<evidence type="ECO:0000256" key="4">
    <source>
        <dbReference type="ARBA" id="ARBA00022692"/>
    </source>
</evidence>
<comment type="similarity">
    <text evidence="10 11">Belongs to the TonB-dependent receptor family.</text>
</comment>
<dbReference type="GO" id="GO:0044718">
    <property type="term" value="P:siderophore transmembrane transport"/>
    <property type="evidence" value="ECO:0007669"/>
    <property type="project" value="TreeGrafter"/>
</dbReference>
<evidence type="ECO:0000256" key="11">
    <source>
        <dbReference type="RuleBase" id="RU003357"/>
    </source>
</evidence>
<accession>A0A9X2RJL0</accession>
<gene>
    <name evidence="14" type="ORF">NOG11_11280</name>
</gene>
<keyword evidence="15" id="KW-1185">Reference proteome</keyword>
<dbReference type="EMBL" id="JANIBC010000010">
    <property type="protein sequence ID" value="MCQ8185971.1"/>
    <property type="molecule type" value="Genomic_DNA"/>
</dbReference>
<dbReference type="InterPro" id="IPR039426">
    <property type="entry name" value="TonB-dep_rcpt-like"/>
</dbReference>
<evidence type="ECO:0000259" key="12">
    <source>
        <dbReference type="Pfam" id="PF00593"/>
    </source>
</evidence>
<evidence type="ECO:0000259" key="13">
    <source>
        <dbReference type="Pfam" id="PF07715"/>
    </source>
</evidence>
<evidence type="ECO:0000256" key="10">
    <source>
        <dbReference type="PROSITE-ProRule" id="PRU01360"/>
    </source>
</evidence>
<evidence type="ECO:0000256" key="3">
    <source>
        <dbReference type="ARBA" id="ARBA00022452"/>
    </source>
</evidence>
<protein>
    <submittedName>
        <fullName evidence="14">TonB-dependent receptor</fullName>
    </submittedName>
</protein>
<dbReference type="PANTHER" id="PTHR30069">
    <property type="entry name" value="TONB-DEPENDENT OUTER MEMBRANE RECEPTOR"/>
    <property type="match status" value="1"/>
</dbReference>
<dbReference type="PROSITE" id="PS52016">
    <property type="entry name" value="TONB_DEPENDENT_REC_3"/>
    <property type="match status" value="1"/>
</dbReference>
<keyword evidence="3 10" id="KW-1134">Transmembrane beta strand</keyword>
<dbReference type="CDD" id="cd01347">
    <property type="entry name" value="ligand_gated_channel"/>
    <property type="match status" value="1"/>
</dbReference>
<dbReference type="Proteomes" id="UP001142610">
    <property type="component" value="Unassembled WGS sequence"/>
</dbReference>
<dbReference type="InterPro" id="IPR036942">
    <property type="entry name" value="Beta-barrel_TonB_sf"/>
</dbReference>
<dbReference type="Gene3D" id="2.40.170.20">
    <property type="entry name" value="TonB-dependent receptor, beta-barrel domain"/>
    <property type="match status" value="1"/>
</dbReference>
<dbReference type="GO" id="GO:0009279">
    <property type="term" value="C:cell outer membrane"/>
    <property type="evidence" value="ECO:0007669"/>
    <property type="project" value="UniProtKB-SubCell"/>
</dbReference>
<keyword evidence="7 10" id="KW-0472">Membrane</keyword>
<proteinExistence type="inferred from homology"/>
<dbReference type="Pfam" id="PF00593">
    <property type="entry name" value="TonB_dep_Rec_b-barrel"/>
    <property type="match status" value="1"/>
</dbReference>
<evidence type="ECO:0000256" key="9">
    <source>
        <dbReference type="ARBA" id="ARBA00023237"/>
    </source>
</evidence>
<feature type="domain" description="TonB-dependent receptor-like beta-barrel" evidence="12">
    <location>
        <begin position="167"/>
        <end position="569"/>
    </location>
</feature>
<feature type="domain" description="TonB-dependent receptor plug" evidence="13">
    <location>
        <begin position="32"/>
        <end position="139"/>
    </location>
</feature>
<dbReference type="SUPFAM" id="SSF56935">
    <property type="entry name" value="Porins"/>
    <property type="match status" value="1"/>
</dbReference>
<dbReference type="RefSeq" id="WP_256619868.1">
    <property type="nucleotide sequence ID" value="NZ_JANIBC010000010.1"/>
</dbReference>
<dbReference type="Pfam" id="PF07715">
    <property type="entry name" value="Plug"/>
    <property type="match status" value="1"/>
</dbReference>
<reference evidence="14" key="1">
    <citation type="submission" date="2022-07" db="EMBL/GenBank/DDBJ databases">
        <title>Parvularcula maris sp. nov., an algicidal bacterium isolated from seawater.</title>
        <authorList>
            <person name="Li F."/>
        </authorList>
    </citation>
    <scope>NUCLEOTIDE SEQUENCE</scope>
    <source>
        <strain evidence="14">BGMRC 0090</strain>
    </source>
</reference>
<keyword evidence="9 10" id="KW-0998">Cell outer membrane</keyword>
<comment type="subcellular location">
    <subcellularLocation>
        <location evidence="1 10">Cell outer membrane</location>
        <topology evidence="1 10">Multi-pass membrane protein</topology>
    </subcellularLocation>
</comment>
<sequence length="595" mass="63145">MLLTTILLSTAAAVAPPDEIVVRGTRLEQRLLDSGTSISVIDREDLVRLGDVFLADSLATVPGVTLNRNGPLGGAASLRIRGAGTDQTLVLIDGVPVGDTASPGGGFDLSRLAPSQIERVEVLRGPQSALWGSEAIGGVVAITTRRTGGAPLAGFAEGGSFGTLRAGISAAAASGANGVRLSLSGITSDGISKADEEAGNTEEDGFDSFSGTLSSNTEFAGTRIDTSFHYQTAETETDGFVSGAPGNVGDTDNETDTEEFGGSLRFAFPEFGGGWNQSFLAGYRQLNRKNETGGTETFSAKGERTTLRYQLNSPSEAPLRTALGGEADLREADGRSTSILSAFAVGEAEITERLTLSAGLRADDHEEFGTEVTSRLAAAFRAHDYLTFRANYGEGFKAPSLFQETFFCCGSTEPNLDLQPERSRSYEIGAAFVRERTSLDVAVFKQDTDDLIDFDFASGTYINIAEAETTGVELGLSQTLGSIVTATLSYTYLDAENGEGDRLARVPRHSGTTFLFFDPEGPFAGQLSLRANSEEEDSFGITPGWITLDSQLSYDIGEKVQLYLRAENLLDADYQEVFGFGTLGRSAFLGLRFNP</sequence>